<accession>A0A4Y2AI68</accession>
<protein>
    <submittedName>
        <fullName evidence="1">Uncharacterized protein</fullName>
    </submittedName>
</protein>
<organism evidence="1 2">
    <name type="scientific">Araneus ventricosus</name>
    <name type="common">Orbweaver spider</name>
    <name type="synonym">Epeira ventricosa</name>
    <dbReference type="NCBI Taxonomy" id="182803"/>
    <lineage>
        <taxon>Eukaryota</taxon>
        <taxon>Metazoa</taxon>
        <taxon>Ecdysozoa</taxon>
        <taxon>Arthropoda</taxon>
        <taxon>Chelicerata</taxon>
        <taxon>Arachnida</taxon>
        <taxon>Araneae</taxon>
        <taxon>Araneomorphae</taxon>
        <taxon>Entelegynae</taxon>
        <taxon>Araneoidea</taxon>
        <taxon>Araneidae</taxon>
        <taxon>Araneus</taxon>
    </lineage>
</organism>
<dbReference type="EMBL" id="BGPR01080493">
    <property type="protein sequence ID" value="GBL78946.1"/>
    <property type="molecule type" value="Genomic_DNA"/>
</dbReference>
<keyword evidence="2" id="KW-1185">Reference proteome</keyword>
<evidence type="ECO:0000313" key="1">
    <source>
        <dbReference type="EMBL" id="GBL78946.1"/>
    </source>
</evidence>
<name>A0A4Y2AI68_ARAVE</name>
<gene>
    <name evidence="1" type="ORF">AVEN_272960_1</name>
</gene>
<proteinExistence type="predicted"/>
<comment type="caution">
    <text evidence="1">The sequence shown here is derived from an EMBL/GenBank/DDBJ whole genome shotgun (WGS) entry which is preliminary data.</text>
</comment>
<evidence type="ECO:0000313" key="2">
    <source>
        <dbReference type="Proteomes" id="UP000499080"/>
    </source>
</evidence>
<dbReference type="Proteomes" id="UP000499080">
    <property type="component" value="Unassembled WGS sequence"/>
</dbReference>
<dbReference type="AlphaFoldDB" id="A0A4Y2AI68"/>
<sequence length="123" mass="14333">MLRRNRVGRQDKSVRHVAESGVPAKCVPAACRCECWRRNRGANVQPGTRRSKVAPELARCECWRRSCRCDRWRMLRRTLPEMQRASLHLEVRMLRELPVTNVARNSQVKKVAPDGELILNKKM</sequence>
<reference evidence="1 2" key="1">
    <citation type="journal article" date="2019" name="Sci. Rep.">
        <title>Orb-weaving spider Araneus ventricosus genome elucidates the spidroin gene catalogue.</title>
        <authorList>
            <person name="Kono N."/>
            <person name="Nakamura H."/>
            <person name="Ohtoshi R."/>
            <person name="Moran D.A.P."/>
            <person name="Shinohara A."/>
            <person name="Yoshida Y."/>
            <person name="Fujiwara M."/>
            <person name="Mori M."/>
            <person name="Tomita M."/>
            <person name="Arakawa K."/>
        </authorList>
    </citation>
    <scope>NUCLEOTIDE SEQUENCE [LARGE SCALE GENOMIC DNA]</scope>
</reference>